<feature type="domain" description="Glycoside hydrolase family 5" evidence="8">
    <location>
        <begin position="137"/>
        <end position="216"/>
    </location>
</feature>
<dbReference type="Proteomes" id="UP000324678">
    <property type="component" value="Chromosome"/>
</dbReference>
<dbReference type="GO" id="GO:0016985">
    <property type="term" value="F:mannan endo-1,4-beta-mannosidase activity"/>
    <property type="evidence" value="ECO:0007669"/>
    <property type="project" value="TreeGrafter"/>
</dbReference>
<dbReference type="GO" id="GO:0005576">
    <property type="term" value="C:extracellular region"/>
    <property type="evidence" value="ECO:0007669"/>
    <property type="project" value="UniProtKB-SubCell"/>
</dbReference>
<dbReference type="InterPro" id="IPR017853">
    <property type="entry name" value="GH"/>
</dbReference>
<evidence type="ECO:0000259" key="8">
    <source>
        <dbReference type="Pfam" id="PF26410"/>
    </source>
</evidence>
<evidence type="ECO:0000313" key="10">
    <source>
        <dbReference type="Proteomes" id="UP000324678"/>
    </source>
</evidence>
<name>A0A5C1YFI3_9MICO</name>
<evidence type="ECO:0000256" key="3">
    <source>
        <dbReference type="ARBA" id="ARBA00012706"/>
    </source>
</evidence>
<dbReference type="PANTHER" id="PTHR31451:SF39">
    <property type="entry name" value="MANNAN ENDO-1,4-BETA-MANNOSIDASE 1"/>
    <property type="match status" value="1"/>
</dbReference>
<dbReference type="OrthoDB" id="9762066at2"/>
<dbReference type="GO" id="GO:0000272">
    <property type="term" value="P:polysaccharide catabolic process"/>
    <property type="evidence" value="ECO:0007669"/>
    <property type="project" value="InterPro"/>
</dbReference>
<comment type="subcellular location">
    <subcellularLocation>
        <location evidence="2">Secreted</location>
    </subcellularLocation>
</comment>
<accession>A0A5C1YFI3</accession>
<keyword evidence="7" id="KW-0326">Glycosidase</keyword>
<keyword evidence="4" id="KW-0964">Secreted</keyword>
<evidence type="ECO:0000256" key="4">
    <source>
        <dbReference type="ARBA" id="ARBA00022525"/>
    </source>
</evidence>
<dbReference type="SUPFAM" id="SSF51445">
    <property type="entry name" value="(Trans)glycosidases"/>
    <property type="match status" value="1"/>
</dbReference>
<protein>
    <recommendedName>
        <fullName evidence="3">mannan endo-1,4-beta-mannosidase</fullName>
        <ecNumber evidence="3">3.2.1.78</ecNumber>
    </recommendedName>
</protein>
<evidence type="ECO:0000256" key="7">
    <source>
        <dbReference type="ARBA" id="ARBA00023295"/>
    </source>
</evidence>
<keyword evidence="10" id="KW-1185">Reference proteome</keyword>
<dbReference type="PANTHER" id="PTHR31451">
    <property type="match status" value="1"/>
</dbReference>
<dbReference type="AlphaFoldDB" id="A0A5C1YFI3"/>
<dbReference type="InterPro" id="IPR045053">
    <property type="entry name" value="MAN-like"/>
</dbReference>
<gene>
    <name evidence="9" type="ORF">FLP10_08395</name>
</gene>
<dbReference type="Pfam" id="PF26410">
    <property type="entry name" value="GH5_mannosidase"/>
    <property type="match status" value="1"/>
</dbReference>
<evidence type="ECO:0000256" key="2">
    <source>
        <dbReference type="ARBA" id="ARBA00004613"/>
    </source>
</evidence>
<evidence type="ECO:0000256" key="5">
    <source>
        <dbReference type="ARBA" id="ARBA00022729"/>
    </source>
</evidence>
<dbReference type="InterPro" id="IPR001547">
    <property type="entry name" value="Glyco_hydro_5"/>
</dbReference>
<dbReference type="KEGG" id="ail:FLP10_08395"/>
<comment type="catalytic activity">
    <reaction evidence="1">
        <text>Random hydrolysis of (1-&gt;4)-beta-D-mannosidic linkages in mannans, galactomannans and glucomannans.</text>
        <dbReference type="EC" id="3.2.1.78"/>
    </reaction>
</comment>
<proteinExistence type="predicted"/>
<dbReference type="EC" id="3.2.1.78" evidence="3"/>
<evidence type="ECO:0000256" key="6">
    <source>
        <dbReference type="ARBA" id="ARBA00022801"/>
    </source>
</evidence>
<evidence type="ECO:0000313" key="9">
    <source>
        <dbReference type="EMBL" id="QEO14438.1"/>
    </source>
</evidence>
<evidence type="ECO:0000256" key="1">
    <source>
        <dbReference type="ARBA" id="ARBA00001678"/>
    </source>
</evidence>
<dbReference type="Gene3D" id="3.20.20.80">
    <property type="entry name" value="Glycosidases"/>
    <property type="match status" value="1"/>
</dbReference>
<keyword evidence="5" id="KW-0732">Signal</keyword>
<keyword evidence="6 9" id="KW-0378">Hydrolase</keyword>
<organism evidence="9 10">
    <name type="scientific">Agromyces intestinalis</name>
    <dbReference type="NCBI Taxonomy" id="2592652"/>
    <lineage>
        <taxon>Bacteria</taxon>
        <taxon>Bacillati</taxon>
        <taxon>Actinomycetota</taxon>
        <taxon>Actinomycetes</taxon>
        <taxon>Micrococcales</taxon>
        <taxon>Microbacteriaceae</taxon>
        <taxon>Agromyces</taxon>
    </lineage>
</organism>
<reference evidence="9 10" key="1">
    <citation type="submission" date="2019-09" db="EMBL/GenBank/DDBJ databases">
        <title>Genome sequencing of strain KACC 19306.</title>
        <authorList>
            <person name="Heo J."/>
            <person name="Kim S.-J."/>
            <person name="Kim J.-S."/>
            <person name="Hong S.-B."/>
            <person name="Kwon S.-W."/>
        </authorList>
    </citation>
    <scope>NUCLEOTIDE SEQUENCE [LARGE SCALE GENOMIC DNA]</scope>
    <source>
        <strain evidence="9 10">KACC 19306</strain>
    </source>
</reference>
<dbReference type="EMBL" id="CP043505">
    <property type="protein sequence ID" value="QEO14438.1"/>
    <property type="molecule type" value="Genomic_DNA"/>
</dbReference>
<dbReference type="RefSeq" id="WP_149160459.1">
    <property type="nucleotide sequence ID" value="NZ_CP043505.1"/>
</dbReference>
<sequence length="331" mass="35810">MTAALVTREGSRLLLDGRPFRFSGANIYWLGLDENVGGIAYPTTFRIEDAIDTARDLGVTVIRSHLATSTSQGGANPLAVMPAIDEWNDAAFDSIDHALAYGGDGGMRFILPLTDEWAYYHGGHRDFTAPFGLEPDEFFTDRRAIDAFRRYVERFVTHTNRETGTRYADDPAILAWELGNELEHLTPEWVDELATLLRHAAPSTLVAAGRRFGVDDASLTAPGIDLVDVHYYPPTAEGVAADARRVVEAGKVYLAGEYGSVSASPELLDPLAADPNVTGMCFWSLFGRDDGGRFVEHDDGFTLHVPGDTSAMRANVAAIRAFGTALAGAAA</sequence>